<sequence length="281" mass="32442">MKTAAEVKRSMRCSEETVAGDGSMCAARHQEKKRPRKADKPSKKEKRSEEKKKKRSKKKKRRIEKFASKLGKQAAGEQEKRTKKPTMGDEVMREIEDDSAAGGGMTKLSQELLDYLRTKEVMGLLATEAPLPLWAFDLDQRLKEEIAAEFQEKREFDAHVLYQYRTYGYAYAEIIKGTETEAKNKKMKLVTQEINNQAEMGHYLSNEVWSYVMSIGVSTFEQAVTREMDTFDDLATEGRRLASRIRHIENQANLLRQYRTNGHAVLQYQVTDDERDDVEEV</sequence>
<evidence type="ECO:0000256" key="1">
    <source>
        <dbReference type="SAM" id="MobiDB-lite"/>
    </source>
</evidence>
<gene>
    <name evidence="2" type="ORF">PAHAL_1G181100</name>
</gene>
<feature type="compositionally biased region" description="Basic residues" evidence="1">
    <location>
        <begin position="52"/>
        <end position="63"/>
    </location>
</feature>
<reference evidence="2" key="1">
    <citation type="submission" date="2018-04" db="EMBL/GenBank/DDBJ databases">
        <title>WGS assembly of Panicum hallii.</title>
        <authorList>
            <person name="Lovell J."/>
            <person name="Jenkins J."/>
            <person name="Lowry D."/>
            <person name="Mamidi S."/>
            <person name="Sreedasyam A."/>
            <person name="Weng X."/>
            <person name="Barry K."/>
            <person name="Bonette J."/>
            <person name="Campitelli B."/>
            <person name="Daum C."/>
            <person name="Gordon S."/>
            <person name="Gould B."/>
            <person name="Lipzen A."/>
            <person name="Macqueen A."/>
            <person name="Palacio-Mejia J."/>
            <person name="Plott C."/>
            <person name="Shakirov E."/>
            <person name="Shu S."/>
            <person name="Yoshinaga Y."/>
            <person name="Zane M."/>
            <person name="Rokhsar D."/>
            <person name="Grimwood J."/>
            <person name="Schmutz J."/>
            <person name="Juenger T."/>
        </authorList>
    </citation>
    <scope>NUCLEOTIDE SEQUENCE [LARGE SCALE GENOMIC DNA]</scope>
    <source>
        <strain evidence="2">FIL2</strain>
    </source>
</reference>
<feature type="compositionally biased region" description="Basic and acidic residues" evidence="1">
    <location>
        <begin position="1"/>
        <end position="15"/>
    </location>
</feature>
<organism evidence="2">
    <name type="scientific">Panicum hallii</name>
    <dbReference type="NCBI Taxonomy" id="206008"/>
    <lineage>
        <taxon>Eukaryota</taxon>
        <taxon>Viridiplantae</taxon>
        <taxon>Streptophyta</taxon>
        <taxon>Embryophyta</taxon>
        <taxon>Tracheophyta</taxon>
        <taxon>Spermatophyta</taxon>
        <taxon>Magnoliopsida</taxon>
        <taxon>Liliopsida</taxon>
        <taxon>Poales</taxon>
        <taxon>Poaceae</taxon>
        <taxon>PACMAD clade</taxon>
        <taxon>Panicoideae</taxon>
        <taxon>Panicodae</taxon>
        <taxon>Paniceae</taxon>
        <taxon>Panicinae</taxon>
        <taxon>Panicum</taxon>
        <taxon>Panicum sect. Panicum</taxon>
    </lineage>
</organism>
<name>A0A2T8KVL7_9POAL</name>
<feature type="compositionally biased region" description="Basic and acidic residues" evidence="1">
    <location>
        <begin position="38"/>
        <end position="51"/>
    </location>
</feature>
<dbReference type="EMBL" id="CM008046">
    <property type="protein sequence ID" value="PVH66223.1"/>
    <property type="molecule type" value="Genomic_DNA"/>
</dbReference>
<dbReference type="AlphaFoldDB" id="A0A2T8KVL7"/>
<protein>
    <submittedName>
        <fullName evidence="2">Uncharacterized protein</fullName>
    </submittedName>
</protein>
<evidence type="ECO:0000313" key="2">
    <source>
        <dbReference type="EMBL" id="PVH66223.1"/>
    </source>
</evidence>
<dbReference type="Gramene" id="PVH66223">
    <property type="protein sequence ID" value="PVH66223"/>
    <property type="gene ID" value="PAHAL_1G181100"/>
</dbReference>
<dbReference type="Proteomes" id="UP000243499">
    <property type="component" value="Chromosome 1"/>
</dbReference>
<feature type="region of interest" description="Disordered" evidence="1">
    <location>
        <begin position="1"/>
        <end position="90"/>
    </location>
</feature>
<accession>A0A2T8KVL7</accession>
<proteinExistence type="predicted"/>